<keyword evidence="1" id="KW-0732">Signal</keyword>
<evidence type="ECO:0000313" key="3">
    <source>
        <dbReference type="Proteomes" id="UP000729402"/>
    </source>
</evidence>
<dbReference type="AlphaFoldDB" id="A0A8J5S9W5"/>
<accession>A0A8J5S9W5</accession>
<evidence type="ECO:0008006" key="4">
    <source>
        <dbReference type="Google" id="ProtNLM"/>
    </source>
</evidence>
<dbReference type="Pfam" id="PF02341">
    <property type="entry name" value="RbcX"/>
    <property type="match status" value="1"/>
</dbReference>
<protein>
    <recommendedName>
        <fullName evidence="4">Chaperonin-like RbcX protein</fullName>
    </recommendedName>
</protein>
<dbReference type="PANTHER" id="PTHR33791:SF1">
    <property type="entry name" value="RUBISCO CHAPERONE RBCX"/>
    <property type="match status" value="1"/>
</dbReference>
<dbReference type="OrthoDB" id="546456at2759"/>
<sequence>MRNYNSTPPPPPPPPPLLLLLLPLGFSVPSSSLNQRLIKKPPAAAASLEKKSVRMAGVQVMQAVGAVVTVDVRAEGSRAAGMRRGRSSGSGVSGASLFAGDWRKRPRRPACMVRVWQCRGRIKRQPGGLTVVCNLGGQYDEGFEDVHVQLMNFFTYKAVKTVLTQLYEMNPPSYRWFYNFVAVNKPTDGKLFLRALGKERQELAERVMITRLHLYSKWIKKLDHAKMYERISDENLALMRERLMETVIWPTDDTNTEKIG</sequence>
<name>A0A8J5S9W5_ZIZPA</name>
<evidence type="ECO:0000256" key="1">
    <source>
        <dbReference type="SAM" id="SignalP"/>
    </source>
</evidence>
<dbReference type="GO" id="GO:0044183">
    <property type="term" value="F:protein folding chaperone"/>
    <property type="evidence" value="ECO:0007669"/>
    <property type="project" value="InterPro"/>
</dbReference>
<dbReference type="GO" id="GO:0110102">
    <property type="term" value="P:ribulose bisphosphate carboxylase complex assembly"/>
    <property type="evidence" value="ECO:0007669"/>
    <property type="project" value="InterPro"/>
</dbReference>
<dbReference type="Proteomes" id="UP000729402">
    <property type="component" value="Unassembled WGS sequence"/>
</dbReference>
<evidence type="ECO:0000313" key="2">
    <source>
        <dbReference type="EMBL" id="KAG8061328.1"/>
    </source>
</evidence>
<reference evidence="2" key="2">
    <citation type="submission" date="2021-02" db="EMBL/GenBank/DDBJ databases">
        <authorList>
            <person name="Kimball J.A."/>
            <person name="Haas M.W."/>
            <person name="Macchietto M."/>
            <person name="Kono T."/>
            <person name="Duquette J."/>
            <person name="Shao M."/>
        </authorList>
    </citation>
    <scope>NUCLEOTIDE SEQUENCE</scope>
    <source>
        <tissue evidence="2">Fresh leaf tissue</tissue>
    </source>
</reference>
<comment type="caution">
    <text evidence="2">The sequence shown here is derived from an EMBL/GenBank/DDBJ whole genome shotgun (WGS) entry which is preliminary data.</text>
</comment>
<dbReference type="EMBL" id="JAAALK010000286">
    <property type="protein sequence ID" value="KAG8061328.1"/>
    <property type="molecule type" value="Genomic_DNA"/>
</dbReference>
<organism evidence="2 3">
    <name type="scientific">Zizania palustris</name>
    <name type="common">Northern wild rice</name>
    <dbReference type="NCBI Taxonomy" id="103762"/>
    <lineage>
        <taxon>Eukaryota</taxon>
        <taxon>Viridiplantae</taxon>
        <taxon>Streptophyta</taxon>
        <taxon>Embryophyta</taxon>
        <taxon>Tracheophyta</taxon>
        <taxon>Spermatophyta</taxon>
        <taxon>Magnoliopsida</taxon>
        <taxon>Liliopsida</taxon>
        <taxon>Poales</taxon>
        <taxon>Poaceae</taxon>
        <taxon>BOP clade</taxon>
        <taxon>Oryzoideae</taxon>
        <taxon>Oryzeae</taxon>
        <taxon>Zizaniinae</taxon>
        <taxon>Zizania</taxon>
    </lineage>
</organism>
<feature type="chain" id="PRO_5035229516" description="Chaperonin-like RbcX protein" evidence="1">
    <location>
        <begin position="33"/>
        <end position="260"/>
    </location>
</feature>
<gene>
    <name evidence="2" type="ORF">GUJ93_ZPchr0003g18052</name>
</gene>
<dbReference type="InterPro" id="IPR003435">
    <property type="entry name" value="Chaperonin_RcbX"/>
</dbReference>
<reference evidence="2" key="1">
    <citation type="journal article" date="2021" name="bioRxiv">
        <title>Whole Genome Assembly and Annotation of Northern Wild Rice, Zizania palustris L., Supports a Whole Genome Duplication in the Zizania Genus.</title>
        <authorList>
            <person name="Haas M."/>
            <person name="Kono T."/>
            <person name="Macchietto M."/>
            <person name="Millas R."/>
            <person name="McGilp L."/>
            <person name="Shao M."/>
            <person name="Duquette J."/>
            <person name="Hirsch C.N."/>
            <person name="Kimball J."/>
        </authorList>
    </citation>
    <scope>NUCLEOTIDE SEQUENCE</scope>
    <source>
        <tissue evidence="2">Fresh leaf tissue</tissue>
    </source>
</reference>
<proteinExistence type="predicted"/>
<feature type="signal peptide" evidence="1">
    <location>
        <begin position="1"/>
        <end position="32"/>
    </location>
</feature>
<keyword evidence="3" id="KW-1185">Reference proteome</keyword>
<dbReference type="PANTHER" id="PTHR33791">
    <property type="entry name" value="CHAPERONIN-LIKE RBCX PROTEIN 1, CHLOROPLASTIC"/>
    <property type="match status" value="1"/>
</dbReference>